<gene>
    <name evidence="2" type="ORF">H5410_047125</name>
</gene>
<dbReference type="EMBL" id="JACXVP010000009">
    <property type="protein sequence ID" value="KAG5586691.1"/>
    <property type="molecule type" value="Genomic_DNA"/>
</dbReference>
<comment type="caution">
    <text evidence="2">The sequence shown here is derived from an EMBL/GenBank/DDBJ whole genome shotgun (WGS) entry which is preliminary data.</text>
</comment>
<sequence>MRIGDGKEKTNDHRKIEIPHSLIIPFTSEKESLNLLFRNTYPDLYTCYETIDPKDQSEYEDFLHTLNPTDLSPYKLTLKRNCPIMLLRNLNPCEGLCNETHLICNDFKPHVISATISSVYPLMMYFNCKYFNMAERYTINMIIPTTKDWTCKVQVVDKSRPRDNKDKTTKYRVLILQDEEVKPPENPLPPPIRLALTTFDTFEYQSKDFEFEVLALSLMAVLQQRQQLEEKFKSLLAWTSCKYI</sequence>
<evidence type="ECO:0000313" key="3">
    <source>
        <dbReference type="Proteomes" id="UP000824120"/>
    </source>
</evidence>
<dbReference type="OrthoDB" id="1298134at2759"/>
<protein>
    <recommendedName>
        <fullName evidence="1">DNA helicase Pif1-like 2B domain-containing protein</fullName>
    </recommendedName>
</protein>
<feature type="domain" description="DNA helicase Pif1-like 2B" evidence="1">
    <location>
        <begin position="61"/>
        <end position="105"/>
    </location>
</feature>
<proteinExistence type="predicted"/>
<keyword evidence="3" id="KW-1185">Reference proteome</keyword>
<accession>A0A9J5XE86</accession>
<name>A0A9J5XE86_SOLCO</name>
<dbReference type="AlphaFoldDB" id="A0A9J5XE86"/>
<dbReference type="Proteomes" id="UP000824120">
    <property type="component" value="Chromosome 9"/>
</dbReference>
<evidence type="ECO:0000313" key="2">
    <source>
        <dbReference type="EMBL" id="KAG5586691.1"/>
    </source>
</evidence>
<dbReference type="InterPro" id="IPR049163">
    <property type="entry name" value="Pif1-like_2B_dom"/>
</dbReference>
<dbReference type="Pfam" id="PF21530">
    <property type="entry name" value="Pif1_2B_dom"/>
    <property type="match status" value="1"/>
</dbReference>
<evidence type="ECO:0000259" key="1">
    <source>
        <dbReference type="Pfam" id="PF21530"/>
    </source>
</evidence>
<dbReference type="PANTHER" id="PTHR10492">
    <property type="match status" value="1"/>
</dbReference>
<reference evidence="2 3" key="1">
    <citation type="submission" date="2020-09" db="EMBL/GenBank/DDBJ databases">
        <title>De no assembly of potato wild relative species, Solanum commersonii.</title>
        <authorList>
            <person name="Cho K."/>
        </authorList>
    </citation>
    <scope>NUCLEOTIDE SEQUENCE [LARGE SCALE GENOMIC DNA]</scope>
    <source>
        <strain evidence="2">LZ3.2</strain>
        <tissue evidence="2">Leaf</tissue>
    </source>
</reference>
<organism evidence="2 3">
    <name type="scientific">Solanum commersonii</name>
    <name type="common">Commerson's wild potato</name>
    <name type="synonym">Commerson's nightshade</name>
    <dbReference type="NCBI Taxonomy" id="4109"/>
    <lineage>
        <taxon>Eukaryota</taxon>
        <taxon>Viridiplantae</taxon>
        <taxon>Streptophyta</taxon>
        <taxon>Embryophyta</taxon>
        <taxon>Tracheophyta</taxon>
        <taxon>Spermatophyta</taxon>
        <taxon>Magnoliopsida</taxon>
        <taxon>eudicotyledons</taxon>
        <taxon>Gunneridae</taxon>
        <taxon>Pentapetalae</taxon>
        <taxon>asterids</taxon>
        <taxon>lamiids</taxon>
        <taxon>Solanales</taxon>
        <taxon>Solanaceae</taxon>
        <taxon>Solanoideae</taxon>
        <taxon>Solaneae</taxon>
        <taxon>Solanum</taxon>
    </lineage>
</organism>
<dbReference type="PANTHER" id="PTHR10492:SF94">
    <property type="entry name" value="ATP-DEPENDENT DNA HELICASE"/>
    <property type="match status" value="1"/>
</dbReference>